<name>A0AAV4PJF8_9ARAC</name>
<keyword evidence="2" id="KW-1185">Reference proteome</keyword>
<reference evidence="1 2" key="1">
    <citation type="submission" date="2021-06" db="EMBL/GenBank/DDBJ databases">
        <title>Caerostris darwini draft genome.</title>
        <authorList>
            <person name="Kono N."/>
            <person name="Arakawa K."/>
        </authorList>
    </citation>
    <scope>NUCLEOTIDE SEQUENCE [LARGE SCALE GENOMIC DNA]</scope>
</reference>
<evidence type="ECO:0000313" key="1">
    <source>
        <dbReference type="EMBL" id="GIX97183.1"/>
    </source>
</evidence>
<protein>
    <recommendedName>
        <fullName evidence="3">Apple domain-containing protein</fullName>
    </recommendedName>
</protein>
<organism evidence="1 2">
    <name type="scientific">Caerostris darwini</name>
    <dbReference type="NCBI Taxonomy" id="1538125"/>
    <lineage>
        <taxon>Eukaryota</taxon>
        <taxon>Metazoa</taxon>
        <taxon>Ecdysozoa</taxon>
        <taxon>Arthropoda</taxon>
        <taxon>Chelicerata</taxon>
        <taxon>Arachnida</taxon>
        <taxon>Araneae</taxon>
        <taxon>Araneomorphae</taxon>
        <taxon>Entelegynae</taxon>
        <taxon>Araneoidea</taxon>
        <taxon>Araneidae</taxon>
        <taxon>Caerostris</taxon>
    </lineage>
</organism>
<dbReference type="AlphaFoldDB" id="A0AAV4PJF8"/>
<evidence type="ECO:0008006" key="3">
    <source>
        <dbReference type="Google" id="ProtNLM"/>
    </source>
</evidence>
<accession>A0AAV4PJF8</accession>
<sequence length="121" mass="13676">MNLDEQCSNYCAGVYEISADYDAQQVAVLSTSHFGKMSLDSCNLYYNSVERCLILIPRKFDKRANSTSVMAVKNFTRRAANNRREPIRHLAPGKERILDLSSSTVFPPFSPSSCTLQLKLY</sequence>
<dbReference type="Proteomes" id="UP001054837">
    <property type="component" value="Unassembled WGS sequence"/>
</dbReference>
<gene>
    <name evidence="1" type="ORF">CDAR_288811</name>
</gene>
<comment type="caution">
    <text evidence="1">The sequence shown here is derived from an EMBL/GenBank/DDBJ whole genome shotgun (WGS) entry which is preliminary data.</text>
</comment>
<dbReference type="EMBL" id="BPLQ01003009">
    <property type="protein sequence ID" value="GIX97183.1"/>
    <property type="molecule type" value="Genomic_DNA"/>
</dbReference>
<proteinExistence type="predicted"/>
<evidence type="ECO:0000313" key="2">
    <source>
        <dbReference type="Proteomes" id="UP001054837"/>
    </source>
</evidence>